<dbReference type="CDD" id="cd07185">
    <property type="entry name" value="OmpA_C-like"/>
    <property type="match status" value="1"/>
</dbReference>
<comment type="caution">
    <text evidence="8">The sequence shown here is derived from an EMBL/GenBank/DDBJ whole genome shotgun (WGS) entry which is preliminary data.</text>
</comment>
<feature type="signal peptide" evidence="6">
    <location>
        <begin position="1"/>
        <end position="27"/>
    </location>
</feature>
<reference evidence="8 9" key="1">
    <citation type="submission" date="2018-05" db="EMBL/GenBank/DDBJ databases">
        <title>Genomic Encyclopedia of Archaeal and Bacterial Type Strains, Phase II (KMG-II): from individual species to whole genera.</title>
        <authorList>
            <person name="Goeker M."/>
        </authorList>
    </citation>
    <scope>NUCLEOTIDE SEQUENCE [LARGE SCALE GENOMIC DNA]</scope>
    <source>
        <strain evidence="8 9">DSM 22214</strain>
    </source>
</reference>
<dbReference type="PANTHER" id="PTHR30329:SF21">
    <property type="entry name" value="LIPOPROTEIN YIAD-RELATED"/>
    <property type="match status" value="1"/>
</dbReference>
<dbReference type="PROSITE" id="PS51123">
    <property type="entry name" value="OMPA_2"/>
    <property type="match status" value="1"/>
</dbReference>
<feature type="compositionally biased region" description="Polar residues" evidence="5">
    <location>
        <begin position="1269"/>
        <end position="1288"/>
    </location>
</feature>
<keyword evidence="3" id="KW-0998">Cell outer membrane</keyword>
<keyword evidence="6" id="KW-0732">Signal</keyword>
<evidence type="ECO:0000256" key="1">
    <source>
        <dbReference type="ARBA" id="ARBA00004442"/>
    </source>
</evidence>
<dbReference type="InterPro" id="IPR050330">
    <property type="entry name" value="Bact_OuterMem_StrucFunc"/>
</dbReference>
<dbReference type="OrthoDB" id="911314at2"/>
<sequence>MRNHTTTINILTSSILILCLGIQNAFSQNEKAMPAPINTAKFTEYAPSVSADGRTLIFESDRQGDWKLFESRRNGKVWSVPTAIPKITTTFFEKAPLGGPCVSYDGNLLFFSANGKDSDGHEDIYYSVREKNGWSSPMNLGTPVNTVDYEGYPSLSADGKYLYFARAKYIFGDKKDAQQRCYRIMRSERGADGKWQTAVELPSPVNLICEKAPRIMPDGKTLMFSSIRKDGQGNFDIYKCELQANGTWTEAVALEFLNTSGADQFIAVPACGDVMYYVHDGDIYNAEIPMKSVATIQGYVTDSSSNKALFAKIMVSELSNPNKTIAEFTSNGLDGRYSAVLNPNGKYIFEISESGFYRKKVVVDLSEKNDCETVEQDFRLIPLGGKSQSNDVYKLSFLAIDAQTNLSIPASFEAMEINTGQSIALQYNPQTLQNQGTFRLKEDYSIEASMKGYKSSSLSLRVDDRAELLPVSIIKLDPISTNFVVQAFDGSTNDLLKDTKVTITEIATNQTAVVKANPETGECGTNLLTGKQYKVVVSSDFCEDNEQTITKTDQINRISVKLIPKKISTVNFIALNGETGEPISGDFTVTSEKTGKIFKATNVKPKEVFSVKLAQNDNLKLEVISDGFATARKLIEISDLVLGDRRDYEVKLVVDRYPLTIKVIDAETQKTIKEATVKIADLKTSEIKQATKNKTNDFSANLKRSGFYEIIIKAEDYVEVKEKIDKMPDGGAVNFMLLKKKRLPVNFVVVDVTTNKPVKATLNVKLEKEQKSFSFKDESESIVKVAEREVFTVETSADGYKPKQSTFNMADFSLDKKYTFDIRLEKAMFVLNVKPTNKINNEIIKDGNFQIIDLTAKNNKVDIVKLPSGNATVSLLPENKYRLEIIAEGFEKFEQELSKLTQDELVCLLTPKPQQSALVFSAIDSTSGKVLEATFKVTPSKSSILVQGKTTESTPEYKLPLVEEDEFHLETFVKGYYIKNEKVKYSTLGKPQKHVVTMSRNFSVLSLKAYDANTNQPIREVFYNLIDAMNNKPVAAMITLPNGECSADLKPGHEYLIKAKLAGYDDYESRFTASIDDVNKAIKMRTLRKYNLFLFAIDALKKTKVSANFTLHDPSGEVIATGKTDALREQIAVILTEKTNYTIEIMATGYKPYEGKIMPDSTMKGEKSQIATWLTKDESKFTFRVLDSQTLKVIDKCSVKLTDVKSNQELVLTKKGDEYSAELSPVASYILEIEAQGFTKAINRIDPNSDRKKDIQLMRTKEPVVAKQPSLSASTVNPKEKLPTSNTKSFDKIETGKAITLNNVYFEQSSFIMKKESYPELDKVVAILRSNPKTRIEIGGHTDNVGDQRLNLALSENRAKVILNYIVSKGIEEERLLYKGYGGTKPVAPNDTEDNKKKNRRVEIIGIQ</sequence>
<evidence type="ECO:0000313" key="8">
    <source>
        <dbReference type="EMBL" id="PWK22613.1"/>
    </source>
</evidence>
<dbReference type="InterPro" id="IPR011042">
    <property type="entry name" value="6-blade_b-propeller_TolB-like"/>
</dbReference>
<dbReference type="RefSeq" id="WP_109744023.1">
    <property type="nucleotide sequence ID" value="NZ_QGGO01000019.1"/>
</dbReference>
<protein>
    <submittedName>
        <fullName evidence="8">Outer membrane protein OmpA-like peptidoglycan-associated protein</fullName>
    </submittedName>
</protein>
<dbReference type="GO" id="GO:0009279">
    <property type="term" value="C:cell outer membrane"/>
    <property type="evidence" value="ECO:0007669"/>
    <property type="project" value="UniProtKB-SubCell"/>
</dbReference>
<proteinExistence type="predicted"/>
<dbReference type="InterPro" id="IPR006664">
    <property type="entry name" value="OMP_bac"/>
</dbReference>
<feature type="domain" description="OmpA-like" evidence="7">
    <location>
        <begin position="1294"/>
        <end position="1408"/>
    </location>
</feature>
<name>A0A316E1H2_9BACT</name>
<keyword evidence="9" id="KW-1185">Reference proteome</keyword>
<dbReference type="InterPro" id="IPR011659">
    <property type="entry name" value="WD40"/>
</dbReference>
<evidence type="ECO:0000256" key="2">
    <source>
        <dbReference type="ARBA" id="ARBA00023136"/>
    </source>
</evidence>
<dbReference type="PRINTS" id="PR01021">
    <property type="entry name" value="OMPADOMAIN"/>
</dbReference>
<dbReference type="Proteomes" id="UP000245489">
    <property type="component" value="Unassembled WGS sequence"/>
</dbReference>
<dbReference type="PANTHER" id="PTHR30329">
    <property type="entry name" value="STATOR ELEMENT OF FLAGELLAR MOTOR COMPLEX"/>
    <property type="match status" value="1"/>
</dbReference>
<dbReference type="EMBL" id="QGGO01000019">
    <property type="protein sequence ID" value="PWK22613.1"/>
    <property type="molecule type" value="Genomic_DNA"/>
</dbReference>
<accession>A0A316E1H2</accession>
<gene>
    <name evidence="8" type="ORF">LV89_03325</name>
</gene>
<dbReference type="CDD" id="cd15482">
    <property type="entry name" value="Sialidase_non-viral"/>
    <property type="match status" value="1"/>
</dbReference>
<dbReference type="Gene3D" id="2.120.10.30">
    <property type="entry name" value="TolB, C-terminal domain"/>
    <property type="match status" value="1"/>
</dbReference>
<dbReference type="InterPro" id="IPR036737">
    <property type="entry name" value="OmpA-like_sf"/>
</dbReference>
<dbReference type="Gene3D" id="3.30.1330.60">
    <property type="entry name" value="OmpA-like domain"/>
    <property type="match status" value="1"/>
</dbReference>
<comment type="subcellular location">
    <subcellularLocation>
        <location evidence="1">Cell outer membrane</location>
    </subcellularLocation>
</comment>
<evidence type="ECO:0000256" key="6">
    <source>
        <dbReference type="SAM" id="SignalP"/>
    </source>
</evidence>
<keyword evidence="2 4" id="KW-0472">Membrane</keyword>
<evidence type="ECO:0000256" key="4">
    <source>
        <dbReference type="PROSITE-ProRule" id="PRU00473"/>
    </source>
</evidence>
<evidence type="ECO:0000313" key="9">
    <source>
        <dbReference type="Proteomes" id="UP000245489"/>
    </source>
</evidence>
<evidence type="ECO:0000256" key="3">
    <source>
        <dbReference type="ARBA" id="ARBA00023237"/>
    </source>
</evidence>
<dbReference type="Gene3D" id="2.60.40.1120">
    <property type="entry name" value="Carboxypeptidase-like, regulatory domain"/>
    <property type="match status" value="1"/>
</dbReference>
<organism evidence="8 9">
    <name type="scientific">Arcicella aurantiaca</name>
    <dbReference type="NCBI Taxonomy" id="591202"/>
    <lineage>
        <taxon>Bacteria</taxon>
        <taxon>Pseudomonadati</taxon>
        <taxon>Bacteroidota</taxon>
        <taxon>Cytophagia</taxon>
        <taxon>Cytophagales</taxon>
        <taxon>Flectobacillaceae</taxon>
        <taxon>Arcicella</taxon>
    </lineage>
</organism>
<dbReference type="SUPFAM" id="SSF103088">
    <property type="entry name" value="OmpA-like"/>
    <property type="match status" value="1"/>
</dbReference>
<dbReference type="Pfam" id="PF07676">
    <property type="entry name" value="PD40"/>
    <property type="match status" value="3"/>
</dbReference>
<feature type="chain" id="PRO_5016365991" evidence="6">
    <location>
        <begin position="28"/>
        <end position="1408"/>
    </location>
</feature>
<dbReference type="SUPFAM" id="SSF82171">
    <property type="entry name" value="DPP6 N-terminal domain-like"/>
    <property type="match status" value="1"/>
</dbReference>
<feature type="region of interest" description="Disordered" evidence="5">
    <location>
        <begin position="1267"/>
        <end position="1288"/>
    </location>
</feature>
<dbReference type="InterPro" id="IPR006665">
    <property type="entry name" value="OmpA-like"/>
</dbReference>
<dbReference type="Pfam" id="PF00691">
    <property type="entry name" value="OmpA"/>
    <property type="match status" value="1"/>
</dbReference>
<evidence type="ECO:0000256" key="5">
    <source>
        <dbReference type="SAM" id="MobiDB-lite"/>
    </source>
</evidence>
<evidence type="ECO:0000259" key="7">
    <source>
        <dbReference type="PROSITE" id="PS51123"/>
    </source>
</evidence>